<dbReference type="SUPFAM" id="SSF53649">
    <property type="entry name" value="Alkaline phosphatase-like"/>
    <property type="match status" value="1"/>
</dbReference>
<dbReference type="GO" id="GO:0004035">
    <property type="term" value="F:alkaline phosphatase activity"/>
    <property type="evidence" value="ECO:0007669"/>
    <property type="project" value="InterPro"/>
</dbReference>
<organism evidence="8 9">
    <name type="scientific">Haliangium ochraceum (strain DSM 14365 / JCM 11303 / SMP-2)</name>
    <dbReference type="NCBI Taxonomy" id="502025"/>
    <lineage>
        <taxon>Bacteria</taxon>
        <taxon>Pseudomonadati</taxon>
        <taxon>Myxococcota</taxon>
        <taxon>Polyangia</taxon>
        <taxon>Haliangiales</taxon>
        <taxon>Kofleriaceae</taxon>
        <taxon>Haliangium</taxon>
    </lineage>
</organism>
<dbReference type="Gene3D" id="3.30.1360.150">
    <property type="match status" value="1"/>
</dbReference>
<dbReference type="OrthoDB" id="9771966at2"/>
<dbReference type="PANTHER" id="PTHR10151:SF120">
    <property type="entry name" value="BIS(5'-ADENOSYL)-TRIPHOSPHATASE"/>
    <property type="match status" value="1"/>
</dbReference>
<feature type="region of interest" description="Disordered" evidence="6">
    <location>
        <begin position="29"/>
        <end position="55"/>
    </location>
</feature>
<sequence length="583" mass="60931">MPRCRPRSRDVLALALLAPLVAAAAACTPREPAPKPPAAAETADGTGDGTAASAPASASAPRRLVVLLIVDQLAAWWFEEYRAHYEHGVGRLLAGGVYYPALAYPYAVSFTTAGHATLATGAPPSVSGLAANYPYRPELGRSLPAPFDPDSPVFTLAGAPASGPYTGRSGASMRVGGVADALEAATGGRSHTVAISVKDRSAAFGAGRKPDIAVWYDDEQPAMTTSAFYVDQVPAWLRALAGTDIVRRHLDEVWTPLPGFDHAALSRGADDASGESDKNDGLGNTFPHDIGRSSEPAAAMRLTPAGDALVWDTARAAMDAYELGTDEVPDLLVLSFSSHDHAGHAWGPHAWERLDLFARFDRELATFLGQLDQRLGRDGYALVLTSDHGIVPLVERTGAGARRVQRSDIAARAERALVAALGAAPGAGAWVRYADDNILHLAAEFDALSETQRERGLDAAAGAIAAIPGVGYVERIARVRGDCEARTGMARLVCFSIVPDEPGVLYYAAAEGSIITGYQKGTNHGSPSALDREVPAIVYAPGHPHWGASRTVAGPLSTLQVAPTLSALLGIAPPPQAKAAPLP</sequence>
<dbReference type="Proteomes" id="UP000001880">
    <property type="component" value="Chromosome"/>
</dbReference>
<evidence type="ECO:0000256" key="5">
    <source>
        <dbReference type="PIRSR" id="PIRSR031924-51"/>
    </source>
</evidence>
<dbReference type="AlphaFoldDB" id="D0LQ60"/>
<dbReference type="InterPro" id="IPR017850">
    <property type="entry name" value="Alkaline_phosphatase_core_sf"/>
</dbReference>
<protein>
    <submittedName>
        <fullName evidence="8">Type I phosphodiesterase/nucleotide pyrophosphatase</fullName>
    </submittedName>
</protein>
<dbReference type="KEGG" id="hoh:Hoch_4606"/>
<feature type="signal peptide" evidence="7">
    <location>
        <begin position="1"/>
        <end position="24"/>
    </location>
</feature>
<evidence type="ECO:0000256" key="1">
    <source>
        <dbReference type="ARBA" id="ARBA00022553"/>
    </source>
</evidence>
<evidence type="ECO:0000256" key="2">
    <source>
        <dbReference type="ARBA" id="ARBA00022723"/>
    </source>
</evidence>
<dbReference type="GO" id="GO:0046872">
    <property type="term" value="F:metal ion binding"/>
    <property type="evidence" value="ECO:0007669"/>
    <property type="project" value="UniProtKB-KW"/>
</dbReference>
<feature type="active site" description="Phosphothreonine intermediate" evidence="4">
    <location>
        <position position="111"/>
    </location>
</feature>
<dbReference type="PANTHER" id="PTHR10151">
    <property type="entry name" value="ECTONUCLEOTIDE PYROPHOSPHATASE/PHOSPHODIESTERASE"/>
    <property type="match status" value="1"/>
</dbReference>
<dbReference type="RefSeq" id="WP_012829695.1">
    <property type="nucleotide sequence ID" value="NC_013440.1"/>
</dbReference>
<dbReference type="HOGENOM" id="CLU_467537_0_0_7"/>
<evidence type="ECO:0000256" key="4">
    <source>
        <dbReference type="PIRSR" id="PIRSR031924-50"/>
    </source>
</evidence>
<feature type="binding site" evidence="5">
    <location>
        <begin position="198"/>
        <end position="200"/>
    </location>
    <ligand>
        <name>substrate</name>
    </ligand>
</feature>
<reference evidence="8 9" key="1">
    <citation type="journal article" date="2010" name="Stand. Genomic Sci.">
        <title>Complete genome sequence of Haliangium ochraceum type strain (SMP-2).</title>
        <authorList>
            <consortium name="US DOE Joint Genome Institute (JGI-PGF)"/>
            <person name="Ivanova N."/>
            <person name="Daum C."/>
            <person name="Lang E."/>
            <person name="Abt B."/>
            <person name="Kopitz M."/>
            <person name="Saunders E."/>
            <person name="Lapidus A."/>
            <person name="Lucas S."/>
            <person name="Glavina Del Rio T."/>
            <person name="Nolan M."/>
            <person name="Tice H."/>
            <person name="Copeland A."/>
            <person name="Cheng J.F."/>
            <person name="Chen F."/>
            <person name="Bruce D."/>
            <person name="Goodwin L."/>
            <person name="Pitluck S."/>
            <person name="Mavromatis K."/>
            <person name="Pati A."/>
            <person name="Mikhailova N."/>
            <person name="Chen A."/>
            <person name="Palaniappan K."/>
            <person name="Land M."/>
            <person name="Hauser L."/>
            <person name="Chang Y.J."/>
            <person name="Jeffries C.D."/>
            <person name="Detter J.C."/>
            <person name="Brettin T."/>
            <person name="Rohde M."/>
            <person name="Goker M."/>
            <person name="Bristow J."/>
            <person name="Markowitz V."/>
            <person name="Eisen J.A."/>
            <person name="Hugenholtz P."/>
            <person name="Kyrpides N.C."/>
            <person name="Klenk H.P."/>
        </authorList>
    </citation>
    <scope>NUCLEOTIDE SEQUENCE [LARGE SCALE GENOMIC DNA]</scope>
    <source>
        <strain evidence="9">DSM 14365 / CIP 107738 / JCM 11303 / AJ 13395 / SMP-2</strain>
    </source>
</reference>
<keyword evidence="1 4" id="KW-0597">Phosphoprotein</keyword>
<evidence type="ECO:0000313" key="9">
    <source>
        <dbReference type="Proteomes" id="UP000001880"/>
    </source>
</evidence>
<evidence type="ECO:0000313" key="8">
    <source>
        <dbReference type="EMBL" id="ACY17097.1"/>
    </source>
</evidence>
<feature type="chain" id="PRO_5003010334" evidence="7">
    <location>
        <begin position="25"/>
        <end position="583"/>
    </location>
</feature>
<evidence type="ECO:0000256" key="6">
    <source>
        <dbReference type="SAM" id="MobiDB-lite"/>
    </source>
</evidence>
<dbReference type="STRING" id="502025.Hoch_4606"/>
<dbReference type="InterPro" id="IPR002591">
    <property type="entry name" value="Phosphodiest/P_Trfase"/>
</dbReference>
<dbReference type="Gene3D" id="3.40.720.10">
    <property type="entry name" value="Alkaline Phosphatase, subunit A"/>
    <property type="match status" value="1"/>
</dbReference>
<keyword evidence="2" id="KW-0479">Metal-binding</keyword>
<name>D0LQ60_HALO1</name>
<feature type="region of interest" description="Disordered" evidence="6">
    <location>
        <begin position="265"/>
        <end position="290"/>
    </location>
</feature>
<keyword evidence="3 7" id="KW-0732">Signal</keyword>
<dbReference type="InterPro" id="IPR026263">
    <property type="entry name" value="Alkaline_phosphatase_prok"/>
</dbReference>
<proteinExistence type="predicted"/>
<feature type="binding site" evidence="5">
    <location>
        <position position="132"/>
    </location>
    <ligand>
        <name>substrate</name>
    </ligand>
</feature>
<gene>
    <name evidence="8" type="ordered locus">Hoch_4606</name>
</gene>
<dbReference type="Pfam" id="PF01663">
    <property type="entry name" value="Phosphodiest"/>
    <property type="match status" value="1"/>
</dbReference>
<feature type="compositionally biased region" description="Low complexity" evidence="6">
    <location>
        <begin position="38"/>
        <end position="55"/>
    </location>
</feature>
<keyword evidence="9" id="KW-1185">Reference proteome</keyword>
<evidence type="ECO:0000256" key="7">
    <source>
        <dbReference type="SAM" id="SignalP"/>
    </source>
</evidence>
<dbReference type="PIRSF" id="PIRSF031924">
    <property type="entry name" value="Pi-irrepressible_AP"/>
    <property type="match status" value="1"/>
</dbReference>
<evidence type="ECO:0000256" key="3">
    <source>
        <dbReference type="ARBA" id="ARBA00022729"/>
    </source>
</evidence>
<dbReference type="PROSITE" id="PS51257">
    <property type="entry name" value="PROKAR_LIPOPROTEIN"/>
    <property type="match status" value="1"/>
</dbReference>
<accession>D0LQ60</accession>
<dbReference type="EMBL" id="CP001804">
    <property type="protein sequence ID" value="ACY17097.1"/>
    <property type="molecule type" value="Genomic_DNA"/>
</dbReference>
<dbReference type="eggNOG" id="COG1524">
    <property type="taxonomic scope" value="Bacteria"/>
</dbReference>